<organism evidence="2 3">
    <name type="scientific">Trifolium medium</name>
    <dbReference type="NCBI Taxonomy" id="97028"/>
    <lineage>
        <taxon>Eukaryota</taxon>
        <taxon>Viridiplantae</taxon>
        <taxon>Streptophyta</taxon>
        <taxon>Embryophyta</taxon>
        <taxon>Tracheophyta</taxon>
        <taxon>Spermatophyta</taxon>
        <taxon>Magnoliopsida</taxon>
        <taxon>eudicotyledons</taxon>
        <taxon>Gunneridae</taxon>
        <taxon>Pentapetalae</taxon>
        <taxon>rosids</taxon>
        <taxon>fabids</taxon>
        <taxon>Fabales</taxon>
        <taxon>Fabaceae</taxon>
        <taxon>Papilionoideae</taxon>
        <taxon>50 kb inversion clade</taxon>
        <taxon>NPAAA clade</taxon>
        <taxon>Hologalegina</taxon>
        <taxon>IRL clade</taxon>
        <taxon>Trifolieae</taxon>
        <taxon>Trifolium</taxon>
    </lineage>
</organism>
<name>A0A392TV53_9FABA</name>
<dbReference type="EMBL" id="LXQA010668690">
    <property type="protein sequence ID" value="MCI65061.1"/>
    <property type="molecule type" value="Genomic_DNA"/>
</dbReference>
<accession>A0A392TV53</accession>
<evidence type="ECO:0000313" key="3">
    <source>
        <dbReference type="Proteomes" id="UP000265520"/>
    </source>
</evidence>
<dbReference type="Proteomes" id="UP000265520">
    <property type="component" value="Unassembled WGS sequence"/>
</dbReference>
<evidence type="ECO:0000313" key="2">
    <source>
        <dbReference type="EMBL" id="MCI65061.1"/>
    </source>
</evidence>
<comment type="caution">
    <text evidence="2">The sequence shown here is derived from an EMBL/GenBank/DDBJ whole genome shotgun (WGS) entry which is preliminary data.</text>
</comment>
<evidence type="ECO:0000256" key="1">
    <source>
        <dbReference type="SAM" id="MobiDB-lite"/>
    </source>
</evidence>
<protein>
    <submittedName>
        <fullName evidence="2">Uncharacterized protein</fullName>
    </submittedName>
</protein>
<feature type="non-terminal residue" evidence="2">
    <location>
        <position position="1"/>
    </location>
</feature>
<feature type="region of interest" description="Disordered" evidence="1">
    <location>
        <begin position="1"/>
        <end position="25"/>
    </location>
</feature>
<sequence>FPSHKLRSSQNAPRGSQSSAGLEHTPSSWTLKCIPYAQLNGASRNPQKRLLPSTGGILESIQMLDMTSRDKTSSHHAHARA</sequence>
<feature type="compositionally biased region" description="Polar residues" evidence="1">
    <location>
        <begin position="8"/>
        <end position="25"/>
    </location>
</feature>
<keyword evidence="3" id="KW-1185">Reference proteome</keyword>
<dbReference type="AlphaFoldDB" id="A0A392TV53"/>
<proteinExistence type="predicted"/>
<reference evidence="2 3" key="1">
    <citation type="journal article" date="2018" name="Front. Plant Sci.">
        <title>Red Clover (Trifolium pratense) and Zigzag Clover (T. medium) - A Picture of Genomic Similarities and Differences.</title>
        <authorList>
            <person name="Dluhosova J."/>
            <person name="Istvanek J."/>
            <person name="Nedelnik J."/>
            <person name="Repkova J."/>
        </authorList>
    </citation>
    <scope>NUCLEOTIDE SEQUENCE [LARGE SCALE GENOMIC DNA]</scope>
    <source>
        <strain evidence="3">cv. 10/8</strain>
        <tissue evidence="2">Leaf</tissue>
    </source>
</reference>